<name>A0ABQ5D5B9_9ASTR</name>
<evidence type="ECO:0000313" key="1">
    <source>
        <dbReference type="EMBL" id="GJT32279.1"/>
    </source>
</evidence>
<dbReference type="EMBL" id="BQNB010014780">
    <property type="protein sequence ID" value="GJT32279.1"/>
    <property type="molecule type" value="Genomic_DNA"/>
</dbReference>
<comment type="caution">
    <text evidence="1">The sequence shown here is derived from an EMBL/GenBank/DDBJ whole genome shotgun (WGS) entry which is preliminary data.</text>
</comment>
<accession>A0ABQ5D5B9</accession>
<protein>
    <submittedName>
        <fullName evidence="1">Uncharacterized protein</fullName>
    </submittedName>
</protein>
<sequence>QEHDDAVVVSDDGGSWLTLVMLRQWFGFSKAVVVDIKHGGANGCGCVYVLRSAQVKRGKVVVVRGCDDGGAKVGDDGGDGGVTVVTVASAVVGWPEVVPEKWRREMKYVCV</sequence>
<gene>
    <name evidence="1" type="ORF">Tco_0922698</name>
</gene>
<feature type="non-terminal residue" evidence="1">
    <location>
        <position position="1"/>
    </location>
</feature>
<organism evidence="1 2">
    <name type="scientific">Tanacetum coccineum</name>
    <dbReference type="NCBI Taxonomy" id="301880"/>
    <lineage>
        <taxon>Eukaryota</taxon>
        <taxon>Viridiplantae</taxon>
        <taxon>Streptophyta</taxon>
        <taxon>Embryophyta</taxon>
        <taxon>Tracheophyta</taxon>
        <taxon>Spermatophyta</taxon>
        <taxon>Magnoliopsida</taxon>
        <taxon>eudicotyledons</taxon>
        <taxon>Gunneridae</taxon>
        <taxon>Pentapetalae</taxon>
        <taxon>asterids</taxon>
        <taxon>campanulids</taxon>
        <taxon>Asterales</taxon>
        <taxon>Asteraceae</taxon>
        <taxon>Asteroideae</taxon>
        <taxon>Anthemideae</taxon>
        <taxon>Anthemidinae</taxon>
        <taxon>Tanacetum</taxon>
    </lineage>
</organism>
<evidence type="ECO:0000313" key="2">
    <source>
        <dbReference type="Proteomes" id="UP001151760"/>
    </source>
</evidence>
<dbReference type="Proteomes" id="UP001151760">
    <property type="component" value="Unassembled WGS sequence"/>
</dbReference>
<reference evidence="1" key="2">
    <citation type="submission" date="2022-01" db="EMBL/GenBank/DDBJ databases">
        <authorList>
            <person name="Yamashiro T."/>
            <person name="Shiraishi A."/>
            <person name="Satake H."/>
            <person name="Nakayama K."/>
        </authorList>
    </citation>
    <scope>NUCLEOTIDE SEQUENCE</scope>
</reference>
<keyword evidence="2" id="KW-1185">Reference proteome</keyword>
<reference evidence="1" key="1">
    <citation type="journal article" date="2022" name="Int. J. Mol. Sci.">
        <title>Draft Genome of Tanacetum Coccineum: Genomic Comparison of Closely Related Tanacetum-Family Plants.</title>
        <authorList>
            <person name="Yamashiro T."/>
            <person name="Shiraishi A."/>
            <person name="Nakayama K."/>
            <person name="Satake H."/>
        </authorList>
    </citation>
    <scope>NUCLEOTIDE SEQUENCE</scope>
</reference>
<proteinExistence type="predicted"/>